<name>A0A4D6TBJ1_9CAUD</name>
<dbReference type="Proteomes" id="UP000298729">
    <property type="component" value="Segment"/>
</dbReference>
<evidence type="ECO:0000313" key="1">
    <source>
        <dbReference type="EMBL" id="QCG78267.1"/>
    </source>
</evidence>
<evidence type="ECO:0000313" key="2">
    <source>
        <dbReference type="Proteomes" id="UP000298729"/>
    </source>
</evidence>
<dbReference type="RefSeq" id="YP_010761499.1">
    <property type="nucleotide sequence ID" value="NC_073597.1"/>
</dbReference>
<organism evidence="1 2">
    <name type="scientific">Arthrobacter phage Idaho</name>
    <dbReference type="NCBI Taxonomy" id="2565509"/>
    <lineage>
        <taxon>Viruses</taxon>
        <taxon>Duplodnaviria</taxon>
        <taxon>Heunggongvirae</taxon>
        <taxon>Uroviricota</taxon>
        <taxon>Caudoviricetes</taxon>
        <taxon>Feeclasvirinae</taxon>
        <taxon>Idahovirus</taxon>
        <taxon>Idahovirus idaho</taxon>
    </lineage>
</organism>
<proteinExistence type="predicted"/>
<sequence length="60" mass="6734">MIHGSLAPWPDCVCGSKSWKQCQDLLSAQAAEEAAQARQARAALVDQERIDRLFWRGFDT</sequence>
<gene>
    <name evidence="1" type="primary">2</name>
    <name evidence="1" type="ORF">SEA_IDAHO_2</name>
</gene>
<keyword evidence="2" id="KW-1185">Reference proteome</keyword>
<accession>A0A4D6TBJ1</accession>
<dbReference type="KEGG" id="vg:80090745"/>
<reference evidence="1 2" key="1">
    <citation type="submission" date="2019-04" db="EMBL/GenBank/DDBJ databases">
        <authorList>
            <person name="Oduselu T.J."/>
            <person name="Taiwo A.E."/>
            <person name="Ayodele I.E."/>
            <person name="Oyebamiji T.O."/>
            <person name="Atoyebi A.N."/>
            <person name="Omolola C.M."/>
            <person name="Lazarus F.U."/>
            <person name="Jose L.A."/>
            <person name="Akinlolu E.A."/>
            <person name="Ojebola B.M."/>
            <person name="Olatinwo S.O."/>
            <person name="Raifu M.K."/>
            <person name="Adebiyi I."/>
            <person name="Ogunleye V.O."/>
            <person name="Faleye T.O.C."/>
            <person name="Bakarey A.S."/>
            <person name="Adewumi O.M."/>
            <person name="Anetor J.I."/>
            <person name="Ademowo O.G."/>
            <person name="Garlena R.A."/>
            <person name="Russell D.A."/>
            <person name="Pope W.H."/>
            <person name="Jacobs-Sera D."/>
            <person name="Hatfull G.F."/>
        </authorList>
    </citation>
    <scope>NUCLEOTIDE SEQUENCE [LARGE SCALE GENOMIC DNA]</scope>
</reference>
<protein>
    <submittedName>
        <fullName evidence="1">Uncharacterized protein</fullName>
    </submittedName>
</protein>
<dbReference type="EMBL" id="MK757448">
    <property type="protein sequence ID" value="QCG78267.1"/>
    <property type="molecule type" value="Genomic_DNA"/>
</dbReference>
<dbReference type="GeneID" id="80090745"/>